<reference evidence="4" key="1">
    <citation type="journal article" date="2013" name="Proc. Natl. Acad. Sci. U.S.A.">
        <title>Improving the coverage of the cyanobacterial phylum using diversity-driven genome sequencing.</title>
        <authorList>
            <person name="Shih P.M."/>
            <person name="Wu D."/>
            <person name="Latifi A."/>
            <person name="Axen S.D."/>
            <person name="Fewer D.P."/>
            <person name="Talla E."/>
            <person name="Calteau A."/>
            <person name="Cai F."/>
            <person name="Tandeau de Marsac N."/>
            <person name="Rippka R."/>
            <person name="Herdman M."/>
            <person name="Sivonen K."/>
            <person name="Coursin T."/>
            <person name="Laurent T."/>
            <person name="Goodwin L."/>
            <person name="Nolan M."/>
            <person name="Davenport K.W."/>
            <person name="Han C.S."/>
            <person name="Rubin E.M."/>
            <person name="Eisen J.A."/>
            <person name="Woyke T."/>
            <person name="Gugger M."/>
            <person name="Kerfeld C.A."/>
        </authorList>
    </citation>
    <scope>NUCLEOTIDE SEQUENCE [LARGE SCALE GENOMIC DNA]</scope>
    <source>
        <strain evidence="4">ATCC 27147 / PCC 6307</strain>
    </source>
</reference>
<sequence>MLTGQSGSPRSHPLGPPPPRSEDRHRLGAWPEKRAFGRHPVERCRPIAIRRLNGEGHPCGRWFLADIVDVAEGGMGLIANEEQTLGMGQWILLDLHSHPDFGVQRLRARLRWISQAHFALTFGVAFASPLRELPVLSVERRSLLRDPNEEEWALEEERMGGGAARTL</sequence>
<dbReference type="EMBL" id="CP003495">
    <property type="protein sequence ID" value="AFY29664.1"/>
    <property type="molecule type" value="Genomic_DNA"/>
</dbReference>
<evidence type="ECO:0000259" key="2">
    <source>
        <dbReference type="Pfam" id="PF07238"/>
    </source>
</evidence>
<feature type="compositionally biased region" description="Basic and acidic residues" evidence="1">
    <location>
        <begin position="20"/>
        <end position="31"/>
    </location>
</feature>
<feature type="compositionally biased region" description="Low complexity" evidence="1">
    <location>
        <begin position="1"/>
        <end position="13"/>
    </location>
</feature>
<name>K9PAP1_CYAGP</name>
<dbReference type="AlphaFoldDB" id="K9PAP1"/>
<dbReference type="eggNOG" id="ENOG5030RDH">
    <property type="taxonomic scope" value="Bacteria"/>
</dbReference>
<dbReference type="OrthoDB" id="561591at2"/>
<dbReference type="KEGG" id="cgc:Cyagr_2560"/>
<feature type="region of interest" description="Disordered" evidence="1">
    <location>
        <begin position="1"/>
        <end position="31"/>
    </location>
</feature>
<protein>
    <recommendedName>
        <fullName evidence="2">PilZ domain-containing protein</fullName>
    </recommendedName>
</protein>
<feature type="domain" description="PilZ" evidence="2">
    <location>
        <begin position="33"/>
        <end position="130"/>
    </location>
</feature>
<evidence type="ECO:0000313" key="3">
    <source>
        <dbReference type="EMBL" id="AFY29664.1"/>
    </source>
</evidence>
<dbReference type="InterPro" id="IPR009875">
    <property type="entry name" value="PilZ_domain"/>
</dbReference>
<evidence type="ECO:0000256" key="1">
    <source>
        <dbReference type="SAM" id="MobiDB-lite"/>
    </source>
</evidence>
<dbReference type="STRING" id="292564.Cyagr_2560"/>
<proteinExistence type="predicted"/>
<dbReference type="Proteomes" id="UP000010388">
    <property type="component" value="Chromosome"/>
</dbReference>
<accession>K9PAP1</accession>
<gene>
    <name evidence="3" type="ordered locus">Cyagr_2560</name>
</gene>
<dbReference type="Pfam" id="PF07238">
    <property type="entry name" value="PilZ"/>
    <property type="match status" value="1"/>
</dbReference>
<dbReference type="HOGENOM" id="CLU_1591785_0_0_3"/>
<evidence type="ECO:0000313" key="4">
    <source>
        <dbReference type="Proteomes" id="UP000010388"/>
    </source>
</evidence>
<dbReference type="GO" id="GO:0035438">
    <property type="term" value="F:cyclic-di-GMP binding"/>
    <property type="evidence" value="ECO:0007669"/>
    <property type="project" value="InterPro"/>
</dbReference>
<organism evidence="3 4">
    <name type="scientific">Cyanobium gracile (strain ATCC 27147 / PCC 6307)</name>
    <dbReference type="NCBI Taxonomy" id="292564"/>
    <lineage>
        <taxon>Bacteria</taxon>
        <taxon>Bacillati</taxon>
        <taxon>Cyanobacteriota</taxon>
        <taxon>Cyanophyceae</taxon>
        <taxon>Synechococcales</taxon>
        <taxon>Prochlorococcaceae</taxon>
        <taxon>Cyanobium</taxon>
    </lineage>
</organism>